<evidence type="ECO:0000256" key="1">
    <source>
        <dbReference type="SAM" id="MobiDB-lite"/>
    </source>
</evidence>
<dbReference type="EnsemblMetazoa" id="ASIC022328-RA">
    <property type="protein sequence ID" value="ASIC022328-PA"/>
    <property type="gene ID" value="ASIC022328"/>
</dbReference>
<feature type="region of interest" description="Disordered" evidence="1">
    <location>
        <begin position="81"/>
        <end position="103"/>
    </location>
</feature>
<keyword evidence="4" id="KW-1185">Reference proteome</keyword>
<proteinExistence type="predicted"/>
<sequence>MRAVRFAGHRSHAMIGLIGYKASQYRTTKLWCVARFPTEPQTGTEKPNRLSKGNELAAFDNCVLSAWGFFAAGSWGVRAEGATQNTSRKRKLTSNVRDGRRGSKEEHGFEIFQIITSKPPVEPQATYVGEPFDGCSCFFPSPPYLT</sequence>
<dbReference type="AlphaFoldDB" id="A0A084WUI9"/>
<dbReference type="EMBL" id="ATLV01027087">
    <property type="status" value="NOT_ANNOTATED_CDS"/>
    <property type="molecule type" value="Genomic_DNA"/>
</dbReference>
<evidence type="ECO:0000313" key="2">
    <source>
        <dbReference type="EMBL" id="KFB53883.1"/>
    </source>
</evidence>
<evidence type="ECO:0000313" key="4">
    <source>
        <dbReference type="Proteomes" id="UP000030765"/>
    </source>
</evidence>
<reference evidence="2 4" key="1">
    <citation type="journal article" date="2014" name="BMC Genomics">
        <title>Genome sequence of Anopheles sinensis provides insight into genetics basis of mosquito competence for malaria parasites.</title>
        <authorList>
            <person name="Zhou D."/>
            <person name="Zhang D."/>
            <person name="Ding G."/>
            <person name="Shi L."/>
            <person name="Hou Q."/>
            <person name="Ye Y."/>
            <person name="Xu Y."/>
            <person name="Zhou H."/>
            <person name="Xiong C."/>
            <person name="Li S."/>
            <person name="Yu J."/>
            <person name="Hong S."/>
            <person name="Yu X."/>
            <person name="Zou P."/>
            <person name="Chen C."/>
            <person name="Chang X."/>
            <person name="Wang W."/>
            <person name="Lv Y."/>
            <person name="Sun Y."/>
            <person name="Ma L."/>
            <person name="Shen B."/>
            <person name="Zhu C."/>
        </authorList>
    </citation>
    <scope>NUCLEOTIDE SEQUENCE [LARGE SCALE GENOMIC DNA]</scope>
</reference>
<dbReference type="Proteomes" id="UP000030765">
    <property type="component" value="Unassembled WGS sequence"/>
</dbReference>
<dbReference type="VEuPathDB" id="VectorBase:ASIC022328"/>
<accession>A0A084WUI9</accession>
<reference evidence="3" key="2">
    <citation type="submission" date="2020-05" db="UniProtKB">
        <authorList>
            <consortium name="EnsemblMetazoa"/>
        </authorList>
    </citation>
    <scope>IDENTIFICATION</scope>
</reference>
<organism evidence="2">
    <name type="scientific">Anopheles sinensis</name>
    <name type="common">Mosquito</name>
    <dbReference type="NCBI Taxonomy" id="74873"/>
    <lineage>
        <taxon>Eukaryota</taxon>
        <taxon>Metazoa</taxon>
        <taxon>Ecdysozoa</taxon>
        <taxon>Arthropoda</taxon>
        <taxon>Hexapoda</taxon>
        <taxon>Insecta</taxon>
        <taxon>Pterygota</taxon>
        <taxon>Neoptera</taxon>
        <taxon>Endopterygota</taxon>
        <taxon>Diptera</taxon>
        <taxon>Nematocera</taxon>
        <taxon>Culicoidea</taxon>
        <taxon>Culicidae</taxon>
        <taxon>Anophelinae</taxon>
        <taxon>Anopheles</taxon>
    </lineage>
</organism>
<protein>
    <submittedName>
        <fullName evidence="2 3">Uncharacterized protein</fullName>
    </submittedName>
</protein>
<gene>
    <name evidence="2" type="ORF">ZHAS_00022328</name>
</gene>
<evidence type="ECO:0000313" key="3">
    <source>
        <dbReference type="EnsemblMetazoa" id="ASIC022328-PA"/>
    </source>
</evidence>
<name>A0A084WUI9_ANOSI</name>
<dbReference type="EMBL" id="KE525423">
    <property type="protein sequence ID" value="KFB53883.1"/>
    <property type="molecule type" value="Genomic_DNA"/>
</dbReference>